<evidence type="ECO:0008006" key="4">
    <source>
        <dbReference type="Google" id="ProtNLM"/>
    </source>
</evidence>
<keyword evidence="3" id="KW-1185">Reference proteome</keyword>
<feature type="region of interest" description="Disordered" evidence="1">
    <location>
        <begin position="60"/>
        <end position="79"/>
    </location>
</feature>
<dbReference type="AlphaFoldDB" id="A0A167VQH5"/>
<comment type="caution">
    <text evidence="2">The sequence shown here is derived from an EMBL/GenBank/DDBJ whole genome shotgun (WGS) entry which is preliminary data.</text>
</comment>
<reference evidence="2 3" key="1">
    <citation type="journal article" date="2016" name="Genome Biol. Evol.">
        <title>Divergent and convergent evolution of fungal pathogenicity.</title>
        <authorList>
            <person name="Shang Y."/>
            <person name="Xiao G."/>
            <person name="Zheng P."/>
            <person name="Cen K."/>
            <person name="Zhan S."/>
            <person name="Wang C."/>
        </authorList>
    </citation>
    <scope>NUCLEOTIDE SEQUENCE [LARGE SCALE GENOMIC DNA]</scope>
    <source>
        <strain evidence="2 3">ARSEF 7405</strain>
    </source>
</reference>
<accession>A0A167VQH5</accession>
<sequence length="122" mass="13926">MVEFDIQEPFVVTTDKDEIARNAIQGIFNDNQTVIQLCLWRVQKNVAYHTKKKWNKSLDGTVGGVGSQTRDKRSHIAEEDRAARSAIVIPSQDHEDQQSSAAWRRHDLIIWLLPCSLIQTVV</sequence>
<dbReference type="EMBL" id="AZGZ01000030">
    <property type="protein sequence ID" value="KZZ87861.1"/>
    <property type="molecule type" value="Genomic_DNA"/>
</dbReference>
<dbReference type="Proteomes" id="UP000242877">
    <property type="component" value="Unassembled WGS sequence"/>
</dbReference>
<evidence type="ECO:0000313" key="2">
    <source>
        <dbReference type="EMBL" id="KZZ87861.1"/>
    </source>
</evidence>
<organism evidence="2 3">
    <name type="scientific">Ascosphaera apis ARSEF 7405</name>
    <dbReference type="NCBI Taxonomy" id="392613"/>
    <lineage>
        <taxon>Eukaryota</taxon>
        <taxon>Fungi</taxon>
        <taxon>Dikarya</taxon>
        <taxon>Ascomycota</taxon>
        <taxon>Pezizomycotina</taxon>
        <taxon>Eurotiomycetes</taxon>
        <taxon>Eurotiomycetidae</taxon>
        <taxon>Onygenales</taxon>
        <taxon>Ascosphaeraceae</taxon>
        <taxon>Ascosphaera</taxon>
    </lineage>
</organism>
<dbReference type="VEuPathDB" id="FungiDB:AAP_05345"/>
<gene>
    <name evidence="2" type="ORF">AAP_05345</name>
</gene>
<feature type="compositionally biased region" description="Basic and acidic residues" evidence="1">
    <location>
        <begin position="69"/>
        <end position="79"/>
    </location>
</feature>
<protein>
    <recommendedName>
        <fullName evidence="4">MULE transposase domain-containing protein</fullName>
    </recommendedName>
</protein>
<evidence type="ECO:0000256" key="1">
    <source>
        <dbReference type="SAM" id="MobiDB-lite"/>
    </source>
</evidence>
<name>A0A167VQH5_9EURO</name>
<evidence type="ECO:0000313" key="3">
    <source>
        <dbReference type="Proteomes" id="UP000242877"/>
    </source>
</evidence>
<proteinExistence type="predicted"/>